<accession>A0A949JI24</accession>
<dbReference type="Proteomes" id="UP000694501">
    <property type="component" value="Unassembled WGS sequence"/>
</dbReference>
<protein>
    <submittedName>
        <fullName evidence="2">Uncharacterized protein</fullName>
    </submittedName>
</protein>
<comment type="caution">
    <text evidence="2">The sequence shown here is derived from an EMBL/GenBank/DDBJ whole genome shotgun (WGS) entry which is preliminary data.</text>
</comment>
<name>A0A949JI24_9ACTN</name>
<dbReference type="EMBL" id="JAELVF020000001">
    <property type="protein sequence ID" value="MBU7598979.1"/>
    <property type="molecule type" value="Genomic_DNA"/>
</dbReference>
<dbReference type="AlphaFoldDB" id="A0A949JI24"/>
<dbReference type="RefSeq" id="WP_211042495.1">
    <property type="nucleotide sequence ID" value="NZ_JAELVF020000001.1"/>
</dbReference>
<evidence type="ECO:0000313" key="3">
    <source>
        <dbReference type="Proteomes" id="UP000694501"/>
    </source>
</evidence>
<organism evidence="2 3">
    <name type="scientific">Streptomyces tardus</name>
    <dbReference type="NCBI Taxonomy" id="2780544"/>
    <lineage>
        <taxon>Bacteria</taxon>
        <taxon>Bacillati</taxon>
        <taxon>Actinomycetota</taxon>
        <taxon>Actinomycetes</taxon>
        <taxon>Kitasatosporales</taxon>
        <taxon>Streptomycetaceae</taxon>
        <taxon>Streptomyces</taxon>
    </lineage>
</organism>
<reference evidence="2" key="1">
    <citation type="submission" date="2021-06" db="EMBL/GenBank/DDBJ databases">
        <title>Sequencing of actinobacteria type strains.</title>
        <authorList>
            <person name="Nguyen G.-S."/>
            <person name="Wentzel A."/>
        </authorList>
    </citation>
    <scope>NUCLEOTIDE SEQUENCE</scope>
    <source>
        <strain evidence="2">P38-E01</strain>
    </source>
</reference>
<feature type="region of interest" description="Disordered" evidence="1">
    <location>
        <begin position="44"/>
        <end position="100"/>
    </location>
</feature>
<proteinExistence type="predicted"/>
<evidence type="ECO:0000313" key="2">
    <source>
        <dbReference type="EMBL" id="MBU7598979.1"/>
    </source>
</evidence>
<keyword evidence="3" id="KW-1185">Reference proteome</keyword>
<gene>
    <name evidence="2" type="ORF">JGS22_015515</name>
</gene>
<sequence length="100" mass="10264">MAASAELLVSTVVPLPKQAGKAEDGDPSKRLLAELLPSYDSGLEGTSYGDWADAPLTSEPPLADEAPLTSESPIAELPLTSEPTGAALYSDGRGSMDAAY</sequence>
<evidence type="ECO:0000256" key="1">
    <source>
        <dbReference type="SAM" id="MobiDB-lite"/>
    </source>
</evidence>